<dbReference type="AlphaFoldDB" id="A0A8B7AFX6"/>
<dbReference type="InterPro" id="IPR027904">
    <property type="entry name" value="DUF4587"/>
</dbReference>
<evidence type="ECO:0000259" key="1">
    <source>
        <dbReference type="Pfam" id="PF15248"/>
    </source>
</evidence>
<protein>
    <submittedName>
        <fullName evidence="3">Uncharacterized protein C21orf58 homolog</fullName>
    </submittedName>
</protein>
<dbReference type="InterPro" id="IPR038915">
    <property type="entry name" value="PRR29-like"/>
</dbReference>
<dbReference type="PANTHER" id="PTHR28604:SF2">
    <property type="entry name" value="RIKEN CDNA 2610028H24 GENE"/>
    <property type="match status" value="1"/>
</dbReference>
<keyword evidence="2" id="KW-1185">Reference proteome</keyword>
<dbReference type="PANTHER" id="PTHR28604">
    <property type="match status" value="1"/>
</dbReference>
<evidence type="ECO:0000313" key="2">
    <source>
        <dbReference type="Proteomes" id="UP000694850"/>
    </source>
</evidence>
<feature type="domain" description="DUF4587" evidence="1">
    <location>
        <begin position="151"/>
        <end position="231"/>
    </location>
</feature>
<proteinExistence type="predicted"/>
<name>A0A8B7AFX6_ORYAF</name>
<accession>A0A8B7AFX6</accession>
<dbReference type="OrthoDB" id="8962708at2759"/>
<sequence length="288" mass="31937">MVDSLVADQMTRLTLKLLEKKLERERENMEEDSELLHIVAGDEAKPDEALKNALRRRKDLLQRLWEHHLLEELSRAHVWRDANRGTWGSALPPEVPTVCSHPAASPPPLGPEPPRIIQHSVPQPPATIIQQLPHQPLIAQIPPPQAFPTQKSGSIKEDMVEMMLMQNAQMHQIIMQNMMLKALPPTALAAPGPRVTTLHSTPQDPQQQWAHPILLRAEKQRLASVHHHHHYAPPGPLQPISAPGTPVGYPMWPSMLTATELPQAASFQPAVHRVAGPVTTAALPALNV</sequence>
<dbReference type="Pfam" id="PF15248">
    <property type="entry name" value="DUF4587"/>
    <property type="match status" value="1"/>
</dbReference>
<reference evidence="3" key="1">
    <citation type="submission" date="2025-08" db="UniProtKB">
        <authorList>
            <consortium name="RefSeq"/>
        </authorList>
    </citation>
    <scope>IDENTIFICATION</scope>
</reference>
<evidence type="ECO:0000313" key="3">
    <source>
        <dbReference type="RefSeq" id="XP_007946898.1"/>
    </source>
</evidence>
<dbReference type="Proteomes" id="UP000694850">
    <property type="component" value="Unplaced"/>
</dbReference>
<gene>
    <name evidence="3" type="primary">CUNH21orf58</name>
</gene>
<dbReference type="RefSeq" id="XP_007946898.1">
    <property type="nucleotide sequence ID" value="XM_007948707.1"/>
</dbReference>
<organism evidence="2 3">
    <name type="scientific">Orycteropus afer afer</name>
    <dbReference type="NCBI Taxonomy" id="1230840"/>
    <lineage>
        <taxon>Eukaryota</taxon>
        <taxon>Metazoa</taxon>
        <taxon>Chordata</taxon>
        <taxon>Craniata</taxon>
        <taxon>Vertebrata</taxon>
        <taxon>Euteleostomi</taxon>
        <taxon>Mammalia</taxon>
        <taxon>Eutheria</taxon>
        <taxon>Afrotheria</taxon>
        <taxon>Tubulidentata</taxon>
        <taxon>Orycteropodidae</taxon>
        <taxon>Orycteropus</taxon>
    </lineage>
</organism>